<dbReference type="GeneID" id="29080724"/>
<protein>
    <submittedName>
        <fullName evidence="1">Uncharacterized protein</fullName>
    </submittedName>
</protein>
<reference evidence="2" key="1">
    <citation type="submission" date="2016-05" db="EMBL/GenBank/DDBJ databases">
        <authorList>
            <person name="Shneider M.M."/>
            <person name="Kabanova A.P."/>
            <person name="Vo T.N.H."/>
            <person name="Samarov N.I."/>
            <person name="Miroshnikov K.K."/>
            <person name="Korzhenkov A.A."/>
            <person name="Karandashov V.E."/>
            <person name="Toschakov S.V."/>
            <person name="Ignatov A.N."/>
            <person name="Miroshnikov K.A."/>
        </authorList>
    </citation>
    <scope>NUCLEOTIDE SEQUENCE [LARGE SCALE GENOMIC DNA]</scope>
</reference>
<dbReference type="RefSeq" id="YP_009289612.1">
    <property type="nucleotide sequence ID" value="NC_031096.1"/>
</dbReference>
<dbReference type="OrthoDB" id="1569at10239"/>
<name>A0A1B1PEG7_9CAUD</name>
<accession>A0A1B1PEG7</accession>
<dbReference type="EMBL" id="KX278419">
    <property type="protein sequence ID" value="ANT45365.1"/>
    <property type="molecule type" value="Genomic_DNA"/>
</dbReference>
<evidence type="ECO:0000313" key="2">
    <source>
        <dbReference type="Proteomes" id="UP000203143"/>
    </source>
</evidence>
<evidence type="ECO:0000313" key="1">
    <source>
        <dbReference type="EMBL" id="ANT45365.1"/>
    </source>
</evidence>
<keyword evidence="2" id="KW-1185">Reference proteome</keyword>
<dbReference type="KEGG" id="vg:29080724"/>
<dbReference type="Proteomes" id="UP000203143">
    <property type="component" value="Segment"/>
</dbReference>
<proteinExistence type="predicted"/>
<gene>
    <name evidence="1" type="ORF">BI050_gp08</name>
</gene>
<organism evidence="1 2">
    <name type="scientific">Pectobacterium phage PP90</name>
    <dbReference type="NCBI Taxonomy" id="1873959"/>
    <lineage>
        <taxon>Viruses</taxon>
        <taxon>Duplodnaviria</taxon>
        <taxon>Heunggongvirae</taxon>
        <taxon>Uroviricota</taxon>
        <taxon>Caudoviricetes</taxon>
        <taxon>Autographivirales</taxon>
        <taxon>Autoscriptoviridae</taxon>
        <taxon>Corkvirinae</taxon>
        <taxon>Phimunavirus</taxon>
        <taxon>Phimunavirus PP90</taxon>
    </lineage>
</organism>
<sequence>MYSGVPVLRLTIMGITMNRIVEPNLVNGLEHVGARYRAEPATETRKKLTALFRVGEVQKAETVRTLSKEQSKEIKEQVYCAAEAVFLNSSERKSEYFARVAKDFCIDKDLMVSYSRIFGAVAMGATVETDDNQVRSYYLQHAAAWGKAKMFQLNLPDLKRPDFIMALCHMPRCTSGFLDEVASTFNHWGLLSTRVLPQEAAAYNLVPSKRGYGAVGSGRYTNHYMAPAWSQLLGIQYTAEDTAWFAGFLTEDDVINLRFRRMRMGAAVKEVTGDDALTRELSDKCRIVGTYQFILHPNDVPWGEEYVRMCRDRVDLASCMSHPWGDYNCPHGVHPCDAYSSAHYGAGDNGLVLVEAQHAGKPVGRGILNTRNNQIVRWYGEYLAKVQLCNAYGIKEDSDALEDSWLAMIGTPGVFAGPYIDGSNDCGDVNEFEGRVYLGTRGLTLEDTDGYYYGVGKQQCCIGGEYYPEDDMQYQEHNGTWYHPDNTENYGARCCPVTGEYFHYEVGYWLTIDGEEVRVSWAGSRRIDIHDYTNLGGNIGYTLDIEQYRLLANGDWVCADDAVYDEETDDWYAEEEHAELLADREAQEEQQDAA</sequence>